<name>A0A6S6T8F8_9BACT</name>
<evidence type="ECO:0000256" key="5">
    <source>
        <dbReference type="RuleBase" id="RU003719"/>
    </source>
</evidence>
<dbReference type="Pfam" id="PF02826">
    <property type="entry name" value="2-Hacid_dh_C"/>
    <property type="match status" value="1"/>
</dbReference>
<dbReference type="GO" id="GO:0004617">
    <property type="term" value="F:phosphoglycerate dehydrogenase activity"/>
    <property type="evidence" value="ECO:0007669"/>
    <property type="project" value="UniProtKB-EC"/>
</dbReference>
<dbReference type="PROSITE" id="PS00065">
    <property type="entry name" value="D_2_HYDROXYACID_DH_1"/>
    <property type="match status" value="1"/>
</dbReference>
<dbReference type="InterPro" id="IPR036291">
    <property type="entry name" value="NAD(P)-bd_dom_sf"/>
</dbReference>
<evidence type="ECO:0000256" key="2">
    <source>
        <dbReference type="ARBA" id="ARBA00022605"/>
    </source>
</evidence>
<dbReference type="PANTHER" id="PTHR42789:SF1">
    <property type="entry name" value="D-ISOMER SPECIFIC 2-HYDROXYACID DEHYDROGENASE FAMILY PROTEIN (AFU_ORTHOLOGUE AFUA_6G10090)"/>
    <property type="match status" value="1"/>
</dbReference>
<evidence type="ECO:0000256" key="3">
    <source>
        <dbReference type="ARBA" id="ARBA00023002"/>
    </source>
</evidence>
<evidence type="ECO:0000259" key="6">
    <source>
        <dbReference type="Pfam" id="PF00389"/>
    </source>
</evidence>
<proteinExistence type="inferred from homology"/>
<dbReference type="Gene3D" id="3.40.50.720">
    <property type="entry name" value="NAD(P)-binding Rossmann-like Domain"/>
    <property type="match status" value="2"/>
</dbReference>
<keyword evidence="2" id="KW-0028">Amino-acid biosynthesis</keyword>
<dbReference type="GO" id="GO:0008652">
    <property type="term" value="P:amino acid biosynthetic process"/>
    <property type="evidence" value="ECO:0007669"/>
    <property type="project" value="UniProtKB-KW"/>
</dbReference>
<dbReference type="PANTHER" id="PTHR42789">
    <property type="entry name" value="D-ISOMER SPECIFIC 2-HYDROXYACID DEHYDROGENASE FAMILY PROTEIN (AFU_ORTHOLOGUE AFUA_6G10090)"/>
    <property type="match status" value="1"/>
</dbReference>
<dbReference type="EC" id="1.1.1.95" evidence="8"/>
<feature type="domain" description="D-isomer specific 2-hydroxyacid dehydrogenase catalytic" evidence="6">
    <location>
        <begin position="14"/>
        <end position="313"/>
    </location>
</feature>
<protein>
    <submittedName>
        <fullName evidence="8">D-3-phosphoglycerate dehydrogenase (EC)</fullName>
        <ecNumber evidence="8">1.1.1.95</ecNumber>
    </submittedName>
</protein>
<evidence type="ECO:0000256" key="4">
    <source>
        <dbReference type="ARBA" id="ARBA00023027"/>
    </source>
</evidence>
<keyword evidence="3 5" id="KW-0560">Oxidoreductase</keyword>
<dbReference type="SUPFAM" id="SSF52283">
    <property type="entry name" value="Formate/glycerate dehydrogenase catalytic domain-like"/>
    <property type="match status" value="1"/>
</dbReference>
<evidence type="ECO:0000313" key="8">
    <source>
        <dbReference type="EMBL" id="CAA6812695.1"/>
    </source>
</evidence>
<reference evidence="8" key="1">
    <citation type="submission" date="2020-01" db="EMBL/GenBank/DDBJ databases">
        <authorList>
            <person name="Meier V. D."/>
            <person name="Meier V D."/>
        </authorList>
    </citation>
    <scope>NUCLEOTIDE SEQUENCE</scope>
    <source>
        <strain evidence="8">HLG_WM_MAG_01</strain>
    </source>
</reference>
<dbReference type="Pfam" id="PF00389">
    <property type="entry name" value="2-Hacid_dh"/>
    <property type="match status" value="1"/>
</dbReference>
<feature type="domain" description="D-isomer specific 2-hydroxyacid dehydrogenase NAD-binding" evidence="7">
    <location>
        <begin position="111"/>
        <end position="282"/>
    </location>
</feature>
<accession>A0A6S6T8F8</accession>
<dbReference type="InterPro" id="IPR029752">
    <property type="entry name" value="D-isomer_DH_CS1"/>
</dbReference>
<sequence length="317" mass="35341">MKVFVSTHPFSSTSPLPMQLVKDNGIELSVNEHGRKNTSEELALDIKDAEVLVAGTEKITEDVFKNAPHLKLISRVGIGLDGIDFDLCKKYGVRVAYTPDAPTMAVAELCVGMILDVARKITDTNINIKNDIWHRYMGTLLYGKTIGILGMGRIGKSLIHLLSTFNMKFKVYDIEPDLAFGRLYNVEFISKEELLTSSDIVSINVPLNVKTKDYIALPELELMQNHAILINSARGGIVNEKDLYFALKNGLITSAAIDVFEIEPYKGNLKELDNCLLTCHMGASTIDSRTDMEVQAIEEVIRYKNELPLKNEVYNNA</sequence>
<keyword evidence="4" id="KW-0520">NAD</keyword>
<dbReference type="InterPro" id="IPR050857">
    <property type="entry name" value="D-2-hydroxyacid_DH"/>
</dbReference>
<dbReference type="CDD" id="cd12172">
    <property type="entry name" value="PGDH_like_2"/>
    <property type="match status" value="1"/>
</dbReference>
<dbReference type="EMBL" id="CACVAS010000058">
    <property type="protein sequence ID" value="CAA6812695.1"/>
    <property type="molecule type" value="Genomic_DNA"/>
</dbReference>
<dbReference type="InterPro" id="IPR006139">
    <property type="entry name" value="D-isomer_2_OHA_DH_cat_dom"/>
</dbReference>
<dbReference type="GO" id="GO:0051287">
    <property type="term" value="F:NAD binding"/>
    <property type="evidence" value="ECO:0007669"/>
    <property type="project" value="InterPro"/>
</dbReference>
<organism evidence="8">
    <name type="scientific">uncultured Sulfurovum sp</name>
    <dbReference type="NCBI Taxonomy" id="269237"/>
    <lineage>
        <taxon>Bacteria</taxon>
        <taxon>Pseudomonadati</taxon>
        <taxon>Campylobacterota</taxon>
        <taxon>Epsilonproteobacteria</taxon>
        <taxon>Campylobacterales</taxon>
        <taxon>Sulfurovaceae</taxon>
        <taxon>Sulfurovum</taxon>
        <taxon>environmental samples</taxon>
    </lineage>
</organism>
<dbReference type="InterPro" id="IPR006140">
    <property type="entry name" value="D-isomer_DH_NAD-bd"/>
</dbReference>
<gene>
    <name evidence="8" type="ORF">HELGO_WM314</name>
</gene>
<evidence type="ECO:0000256" key="1">
    <source>
        <dbReference type="ARBA" id="ARBA00005854"/>
    </source>
</evidence>
<dbReference type="AlphaFoldDB" id="A0A6S6T8F8"/>
<evidence type="ECO:0000259" key="7">
    <source>
        <dbReference type="Pfam" id="PF02826"/>
    </source>
</evidence>
<dbReference type="SUPFAM" id="SSF51735">
    <property type="entry name" value="NAD(P)-binding Rossmann-fold domains"/>
    <property type="match status" value="1"/>
</dbReference>
<comment type="similarity">
    <text evidence="1 5">Belongs to the D-isomer specific 2-hydroxyacid dehydrogenase family.</text>
</comment>